<keyword evidence="2" id="KW-1185">Reference proteome</keyword>
<accession>A0A6J3HH37</accession>
<dbReference type="RefSeq" id="XP_032129405.1">
    <property type="nucleotide sequence ID" value="XM_032273514.1"/>
</dbReference>
<dbReference type="GeneID" id="116547628"/>
<dbReference type="Proteomes" id="UP000504640">
    <property type="component" value="Unplaced"/>
</dbReference>
<gene>
    <name evidence="3" type="primary">LOC116547628</name>
</gene>
<name>A0A6J3HH37_SAPAP</name>
<dbReference type="AlphaFoldDB" id="A0A6J3HH37"/>
<feature type="compositionally biased region" description="Polar residues" evidence="1">
    <location>
        <begin position="140"/>
        <end position="166"/>
    </location>
</feature>
<organism evidence="2 3">
    <name type="scientific">Sapajus apella</name>
    <name type="common">Brown-capped capuchin</name>
    <name type="synonym">Cebus apella</name>
    <dbReference type="NCBI Taxonomy" id="9515"/>
    <lineage>
        <taxon>Eukaryota</taxon>
        <taxon>Metazoa</taxon>
        <taxon>Chordata</taxon>
        <taxon>Craniata</taxon>
        <taxon>Vertebrata</taxon>
        <taxon>Euteleostomi</taxon>
        <taxon>Mammalia</taxon>
        <taxon>Eutheria</taxon>
        <taxon>Euarchontoglires</taxon>
        <taxon>Primates</taxon>
        <taxon>Haplorrhini</taxon>
        <taxon>Platyrrhini</taxon>
        <taxon>Cebidae</taxon>
        <taxon>Cebinae</taxon>
        <taxon>Sapajus</taxon>
    </lineage>
</organism>
<reference evidence="3" key="1">
    <citation type="submission" date="2025-08" db="UniProtKB">
        <authorList>
            <consortium name="RefSeq"/>
        </authorList>
    </citation>
    <scope>IDENTIFICATION</scope>
    <source>
        <tissue evidence="3">Blood</tissue>
    </source>
</reference>
<evidence type="ECO:0000313" key="3">
    <source>
        <dbReference type="RefSeq" id="XP_032129405.1"/>
    </source>
</evidence>
<proteinExistence type="predicted"/>
<evidence type="ECO:0000256" key="1">
    <source>
        <dbReference type="SAM" id="MobiDB-lite"/>
    </source>
</evidence>
<evidence type="ECO:0000313" key="2">
    <source>
        <dbReference type="Proteomes" id="UP000504640"/>
    </source>
</evidence>
<protein>
    <submittedName>
        <fullName evidence="3">Uncharacterized protein LOC116547628</fullName>
    </submittedName>
</protein>
<sequence>MGAARLAASRGLRAAGGTWLYDLAASALHSPCLRLCDLTAVEDRRGLKPAAAAAPCPAASRALQWRHPIRFGLDWRASPRQRQWEGSRGQAPRTHLGKFRKVLTVREQGSYVGHGRKRDQHHDDVCPQPTSSEPGLCLASKSSTGPCRAPSSSQNHPFLSDSPTYP</sequence>
<feature type="region of interest" description="Disordered" evidence="1">
    <location>
        <begin position="79"/>
        <end position="166"/>
    </location>
</feature>